<keyword evidence="6" id="KW-0681">Retinal protein</keyword>
<dbReference type="InterPro" id="IPR001425">
    <property type="entry name" value="Arc/bac/fun_rhodopsins"/>
</dbReference>
<dbReference type="PROSITE" id="PS00950">
    <property type="entry name" value="BACTERIAL_OPSIN_1"/>
    <property type="match status" value="1"/>
</dbReference>
<evidence type="ECO:0000256" key="5">
    <source>
        <dbReference type="ARBA" id="ARBA00022692"/>
    </source>
</evidence>
<comment type="subcellular location">
    <subcellularLocation>
        <location evidence="1">Membrane</location>
        <topology evidence="1">Multi-pass membrane protein</topology>
    </subcellularLocation>
</comment>
<dbReference type="PRINTS" id="PR00251">
    <property type="entry name" value="BACTRLOPSIN"/>
</dbReference>
<dbReference type="EMBL" id="AVBG01000011">
    <property type="protein sequence ID" value="KGP90570.1"/>
    <property type="molecule type" value="Genomic_DNA"/>
</dbReference>
<dbReference type="PANTHER" id="PTHR28286:SF2">
    <property type="entry name" value="BACTERIORHODOPSIN _OPSIN, NOPA (EUROFUNG)"/>
    <property type="match status" value="1"/>
</dbReference>
<name>A0A0A2VA27_9BACI</name>
<accession>A0A0A2VA27</accession>
<evidence type="ECO:0000256" key="1">
    <source>
        <dbReference type="ARBA" id="ARBA00004141"/>
    </source>
</evidence>
<feature type="transmembrane region" description="Helical" evidence="11">
    <location>
        <begin position="38"/>
        <end position="62"/>
    </location>
</feature>
<evidence type="ECO:0000256" key="4">
    <source>
        <dbReference type="ARBA" id="ARBA00022606"/>
    </source>
</evidence>
<dbReference type="GO" id="GO:0009881">
    <property type="term" value="F:photoreceptor activity"/>
    <property type="evidence" value="ECO:0007669"/>
    <property type="project" value="UniProtKB-KW"/>
</dbReference>
<dbReference type="GO" id="GO:0016020">
    <property type="term" value="C:membrane"/>
    <property type="evidence" value="ECO:0007669"/>
    <property type="project" value="UniProtKB-SubCell"/>
</dbReference>
<dbReference type="Proteomes" id="UP000030153">
    <property type="component" value="Unassembled WGS sequence"/>
</dbReference>
<evidence type="ECO:0000256" key="6">
    <source>
        <dbReference type="ARBA" id="ARBA00022925"/>
    </source>
</evidence>
<protein>
    <submittedName>
        <fullName evidence="12">Lactococcin</fullName>
    </submittedName>
</protein>
<proteinExistence type="inferred from homology"/>
<keyword evidence="3" id="KW-0600">Photoreceptor protein</keyword>
<dbReference type="GO" id="GO:0005216">
    <property type="term" value="F:monoatomic ion channel activity"/>
    <property type="evidence" value="ECO:0007669"/>
    <property type="project" value="InterPro"/>
</dbReference>
<evidence type="ECO:0000256" key="8">
    <source>
        <dbReference type="ARBA" id="ARBA00022991"/>
    </source>
</evidence>
<evidence type="ECO:0000256" key="7">
    <source>
        <dbReference type="ARBA" id="ARBA00022989"/>
    </source>
</evidence>
<sequence length="230" mass="26200">MSSFVTGMHWAYFVIMMIGAIYFYFLSRNPKGVPSYEYVLAITIPAWSGVAYLSIALGQGLLEEADKTIYFARYLDWVITTPLLLLALGLTAMIENKKKNIALLFSLVVADVFMILTGLIADFSDGALKYIWYVLGVLALCLILYIIWYPLKRMADHTGKELSRHYKRIALYLTVFWVLYPTAWILGSSGLDVTRETMEILAFIILPIFSKIGFSVLDLYGLRRLHLKQP</sequence>
<reference evidence="12 13" key="1">
    <citation type="submission" date="2013-08" db="EMBL/GenBank/DDBJ databases">
        <title>Genome of Pontibacillus chungwhensis.</title>
        <authorList>
            <person name="Wang Q."/>
            <person name="Wang G."/>
        </authorList>
    </citation>
    <scope>NUCLEOTIDE SEQUENCE [LARGE SCALE GENOMIC DNA]</scope>
    <source>
        <strain evidence="12 13">BH030062</strain>
    </source>
</reference>
<dbReference type="GO" id="GO:0007602">
    <property type="term" value="P:phototransduction"/>
    <property type="evidence" value="ECO:0007669"/>
    <property type="project" value="UniProtKB-KW"/>
</dbReference>
<dbReference type="Pfam" id="PF01036">
    <property type="entry name" value="Bac_rhodopsin"/>
    <property type="match status" value="1"/>
</dbReference>
<keyword evidence="9 11" id="KW-0472">Membrane</keyword>
<feature type="transmembrane region" description="Helical" evidence="11">
    <location>
        <begin position="200"/>
        <end position="222"/>
    </location>
</feature>
<dbReference type="SUPFAM" id="SSF81321">
    <property type="entry name" value="Family A G protein-coupled receptor-like"/>
    <property type="match status" value="1"/>
</dbReference>
<evidence type="ECO:0000256" key="3">
    <source>
        <dbReference type="ARBA" id="ARBA00022543"/>
    </source>
</evidence>
<evidence type="ECO:0000256" key="9">
    <source>
        <dbReference type="ARBA" id="ARBA00023136"/>
    </source>
</evidence>
<evidence type="ECO:0000313" key="12">
    <source>
        <dbReference type="EMBL" id="KGP90570.1"/>
    </source>
</evidence>
<keyword evidence="5 11" id="KW-0812">Transmembrane</keyword>
<keyword evidence="13" id="KW-1185">Reference proteome</keyword>
<dbReference type="SMART" id="SM01021">
    <property type="entry name" value="Bac_rhodopsin"/>
    <property type="match status" value="1"/>
</dbReference>
<dbReference type="PANTHER" id="PTHR28286">
    <property type="match status" value="1"/>
</dbReference>
<dbReference type="STRING" id="1385513.N780_04015"/>
<evidence type="ECO:0000256" key="10">
    <source>
        <dbReference type="ARBA" id="ARBA00023170"/>
    </source>
</evidence>
<comment type="caution">
    <text evidence="12">The sequence shown here is derived from an EMBL/GenBank/DDBJ whole genome shotgun (WGS) entry which is preliminary data.</text>
</comment>
<feature type="transmembrane region" description="Helical" evidence="11">
    <location>
        <begin position="130"/>
        <end position="148"/>
    </location>
</feature>
<dbReference type="eggNOG" id="COG5524">
    <property type="taxonomic scope" value="Bacteria"/>
</dbReference>
<evidence type="ECO:0000313" key="13">
    <source>
        <dbReference type="Proteomes" id="UP000030153"/>
    </source>
</evidence>
<gene>
    <name evidence="12" type="ORF">N780_04015</name>
</gene>
<feature type="transmembrane region" description="Helical" evidence="11">
    <location>
        <begin position="74"/>
        <end position="94"/>
    </location>
</feature>
<keyword evidence="4" id="KW-0716">Sensory transduction</keyword>
<keyword evidence="7 11" id="KW-1133">Transmembrane helix</keyword>
<organism evidence="12 13">
    <name type="scientific">Pontibacillus chungwhensis BH030062</name>
    <dbReference type="NCBI Taxonomy" id="1385513"/>
    <lineage>
        <taxon>Bacteria</taxon>
        <taxon>Bacillati</taxon>
        <taxon>Bacillota</taxon>
        <taxon>Bacilli</taxon>
        <taxon>Bacillales</taxon>
        <taxon>Bacillaceae</taxon>
        <taxon>Pontibacillus</taxon>
    </lineage>
</organism>
<comment type="similarity">
    <text evidence="2">Belongs to the archaeal/bacterial/fungal opsin family.</text>
</comment>
<feature type="transmembrane region" description="Helical" evidence="11">
    <location>
        <begin position="169"/>
        <end position="188"/>
    </location>
</feature>
<feature type="transmembrane region" description="Helical" evidence="11">
    <location>
        <begin position="6"/>
        <end position="26"/>
    </location>
</feature>
<dbReference type="AlphaFoldDB" id="A0A0A2VA27"/>
<feature type="transmembrane region" description="Helical" evidence="11">
    <location>
        <begin position="101"/>
        <end position="124"/>
    </location>
</feature>
<evidence type="ECO:0000256" key="2">
    <source>
        <dbReference type="ARBA" id="ARBA00008130"/>
    </source>
</evidence>
<keyword evidence="8" id="KW-0157">Chromophore</keyword>
<dbReference type="InterPro" id="IPR018229">
    <property type="entry name" value="Rhodopsin_retinal_BS"/>
</dbReference>
<dbReference type="RefSeq" id="WP_052115083.1">
    <property type="nucleotide sequence ID" value="NZ_AVBG01000011.1"/>
</dbReference>
<dbReference type="Gene3D" id="1.20.1070.10">
    <property type="entry name" value="Rhodopsin 7-helix transmembrane proteins"/>
    <property type="match status" value="1"/>
</dbReference>
<evidence type="ECO:0000256" key="11">
    <source>
        <dbReference type="SAM" id="Phobius"/>
    </source>
</evidence>
<keyword evidence="10" id="KW-0675">Receptor</keyword>
<dbReference type="OrthoDB" id="70408at2"/>